<reference evidence="2" key="1">
    <citation type="submission" date="2020-05" db="EMBL/GenBank/DDBJ databases">
        <authorList>
            <person name="Chiriac C."/>
            <person name="Salcher M."/>
            <person name="Ghai R."/>
            <person name="Kavagutti S V."/>
        </authorList>
    </citation>
    <scope>NUCLEOTIDE SEQUENCE</scope>
</reference>
<dbReference type="EMBL" id="LR796510">
    <property type="protein sequence ID" value="CAB4149319.1"/>
    <property type="molecule type" value="Genomic_DNA"/>
</dbReference>
<evidence type="ECO:0000313" key="1">
    <source>
        <dbReference type="EMBL" id="CAB4149319.1"/>
    </source>
</evidence>
<organism evidence="2">
    <name type="scientific">uncultured Caudovirales phage</name>
    <dbReference type="NCBI Taxonomy" id="2100421"/>
    <lineage>
        <taxon>Viruses</taxon>
        <taxon>Duplodnaviria</taxon>
        <taxon>Heunggongvirae</taxon>
        <taxon>Uroviricota</taxon>
        <taxon>Caudoviricetes</taxon>
        <taxon>Peduoviridae</taxon>
        <taxon>Maltschvirus</taxon>
        <taxon>Maltschvirus maltsch</taxon>
    </lineage>
</organism>
<proteinExistence type="predicted"/>
<sequence>MATESREQKQRRGWYCTVCEERMTDESADKGEKTLSQNHRVVGCFKCKKRRIFVYHE</sequence>
<dbReference type="EMBL" id="LR797211">
    <property type="protein sequence ID" value="CAB4194366.1"/>
    <property type="molecule type" value="Genomic_DNA"/>
</dbReference>
<protein>
    <submittedName>
        <fullName evidence="2">Uncharacterized protein</fullName>
    </submittedName>
</protein>
<evidence type="ECO:0000313" key="3">
    <source>
        <dbReference type="EMBL" id="CAB4194366.1"/>
    </source>
</evidence>
<name>A0A6J5R2F6_9CAUD</name>
<gene>
    <name evidence="2" type="ORF">UFOVP1191_35</name>
    <name evidence="3" type="ORF">UFOVP1252_24</name>
    <name evidence="1" type="ORF">UFOVP529_97</name>
</gene>
<evidence type="ECO:0000313" key="2">
    <source>
        <dbReference type="EMBL" id="CAB4190112.1"/>
    </source>
</evidence>
<accession>A0A6J5R2F6</accession>
<dbReference type="EMBL" id="LR797158">
    <property type="protein sequence ID" value="CAB4190112.1"/>
    <property type="molecule type" value="Genomic_DNA"/>
</dbReference>